<organism evidence="1 2">
    <name type="scientific">Xenopus laevis</name>
    <name type="common">African clawed frog</name>
    <dbReference type="NCBI Taxonomy" id="8355"/>
    <lineage>
        <taxon>Eukaryota</taxon>
        <taxon>Metazoa</taxon>
        <taxon>Chordata</taxon>
        <taxon>Craniata</taxon>
        <taxon>Vertebrata</taxon>
        <taxon>Euteleostomi</taxon>
        <taxon>Amphibia</taxon>
        <taxon>Batrachia</taxon>
        <taxon>Anura</taxon>
        <taxon>Pipoidea</taxon>
        <taxon>Pipidae</taxon>
        <taxon>Xenopodinae</taxon>
        <taxon>Xenopus</taxon>
        <taxon>Xenopus</taxon>
    </lineage>
</organism>
<proteinExistence type="predicted"/>
<evidence type="ECO:0000313" key="1">
    <source>
        <dbReference type="EMBL" id="OCT86050.1"/>
    </source>
</evidence>
<gene>
    <name evidence="1" type="ORF">XELAEV_18019744mg</name>
</gene>
<sequence length="81" mass="9291">MYFGKFAMFCKFSAKQNGSDSTITIRQIRTIFATMFNLNFKSSAKTQDCSLSNLNSFNGNVFTTINIAQLFFNRFYVALKQ</sequence>
<evidence type="ECO:0000313" key="2">
    <source>
        <dbReference type="Proteomes" id="UP000694892"/>
    </source>
</evidence>
<protein>
    <submittedName>
        <fullName evidence="1">Uncharacterized protein</fullName>
    </submittedName>
</protein>
<reference evidence="2" key="1">
    <citation type="journal article" date="2016" name="Nature">
        <title>Genome evolution in the allotetraploid frog Xenopus laevis.</title>
        <authorList>
            <person name="Session A.M."/>
            <person name="Uno Y."/>
            <person name="Kwon T."/>
            <person name="Chapman J.A."/>
            <person name="Toyoda A."/>
            <person name="Takahashi S."/>
            <person name="Fukui A."/>
            <person name="Hikosaka A."/>
            <person name="Suzuki A."/>
            <person name="Kondo M."/>
            <person name="van Heeringen S.J."/>
            <person name="Quigley I."/>
            <person name="Heinz S."/>
            <person name="Ogino H."/>
            <person name="Ochi H."/>
            <person name="Hellsten U."/>
            <person name="Lyons J.B."/>
            <person name="Simakov O."/>
            <person name="Putnam N."/>
            <person name="Stites J."/>
            <person name="Kuroki Y."/>
            <person name="Tanaka T."/>
            <person name="Michiue T."/>
            <person name="Watanabe M."/>
            <person name="Bogdanovic O."/>
            <person name="Lister R."/>
            <person name="Georgiou G."/>
            <person name="Paranjpe S.S."/>
            <person name="van Kruijsbergen I."/>
            <person name="Shu S."/>
            <person name="Carlson J."/>
            <person name="Kinoshita T."/>
            <person name="Ohta Y."/>
            <person name="Mawaribuchi S."/>
            <person name="Jenkins J."/>
            <person name="Grimwood J."/>
            <person name="Schmutz J."/>
            <person name="Mitros T."/>
            <person name="Mozaffari S.V."/>
            <person name="Suzuki Y."/>
            <person name="Haramoto Y."/>
            <person name="Yamamoto T.S."/>
            <person name="Takagi C."/>
            <person name="Heald R."/>
            <person name="Miller K."/>
            <person name="Haudenschild C."/>
            <person name="Kitzman J."/>
            <person name="Nakayama T."/>
            <person name="Izutsu Y."/>
            <person name="Robert J."/>
            <person name="Fortriede J."/>
            <person name="Burns K."/>
            <person name="Lotay V."/>
            <person name="Karimi K."/>
            <person name="Yasuoka Y."/>
            <person name="Dichmann D.S."/>
            <person name="Flajnik M.F."/>
            <person name="Houston D.W."/>
            <person name="Shendure J."/>
            <person name="DuPasquier L."/>
            <person name="Vize P.D."/>
            <person name="Zorn A.M."/>
            <person name="Ito M."/>
            <person name="Marcotte E.M."/>
            <person name="Wallingford J.B."/>
            <person name="Ito Y."/>
            <person name="Asashima M."/>
            <person name="Ueno N."/>
            <person name="Matsuda Y."/>
            <person name="Veenstra G.J."/>
            <person name="Fujiyama A."/>
            <person name="Harland R.M."/>
            <person name="Taira M."/>
            <person name="Rokhsar D.S."/>
        </authorList>
    </citation>
    <scope>NUCLEOTIDE SEQUENCE [LARGE SCALE GENOMIC DNA]</scope>
    <source>
        <strain evidence="2">J</strain>
    </source>
</reference>
<name>A0A974D7F7_XENLA</name>
<dbReference type="EMBL" id="CM004471">
    <property type="protein sequence ID" value="OCT86050.1"/>
    <property type="molecule type" value="Genomic_DNA"/>
</dbReference>
<dbReference type="AlphaFoldDB" id="A0A974D7F7"/>
<accession>A0A974D7F7</accession>
<dbReference type="Proteomes" id="UP000694892">
    <property type="component" value="Chromosome 3S"/>
</dbReference>